<sequence>MPELTYSRRDTVLILQIVSSLYDHFLGSDCYSRAEVSINYIISI</sequence>
<reference evidence="1" key="1">
    <citation type="journal article" date="2021" name="Proc. Natl. Acad. Sci. U.S.A.">
        <title>A Catalog of Tens of Thousands of Viruses from Human Metagenomes Reveals Hidden Associations with Chronic Diseases.</title>
        <authorList>
            <person name="Tisza M.J."/>
            <person name="Buck C.B."/>
        </authorList>
    </citation>
    <scope>NUCLEOTIDE SEQUENCE</scope>
    <source>
        <strain evidence="1">CtYh54</strain>
    </source>
</reference>
<organism evidence="1">
    <name type="scientific">Siphoviridae sp. ctYh54</name>
    <dbReference type="NCBI Taxonomy" id="2826379"/>
    <lineage>
        <taxon>Viruses</taxon>
        <taxon>Duplodnaviria</taxon>
        <taxon>Heunggongvirae</taxon>
        <taxon>Uroviricota</taxon>
        <taxon>Caudoviricetes</taxon>
    </lineage>
</organism>
<proteinExistence type="predicted"/>
<name>A0A8S5MEV2_9CAUD</name>
<dbReference type="EMBL" id="BK014884">
    <property type="protein sequence ID" value="DAD80475.1"/>
    <property type="molecule type" value="Genomic_DNA"/>
</dbReference>
<evidence type="ECO:0000313" key="1">
    <source>
        <dbReference type="EMBL" id="DAD80475.1"/>
    </source>
</evidence>
<protein>
    <submittedName>
        <fullName evidence="1">Uncharacterized protein</fullName>
    </submittedName>
</protein>
<accession>A0A8S5MEV2</accession>